<sequence length="271" mass="31122">MGFATRAQLGKHTRTYHPELYDDLTLAEAIKAVKRQHDLSGQVNSEPKQSVRSTVKLSLKAYEAHAGELPARNKVLKRSQAQQELFEFMNGPPLVTPQQPHYRHEADQQQNHQDQRDARVRLQAQQTMQQAARAQQQRLQQQRYEQGDNREISRPNDQMTSLLKQISPHVLKDIRDSPFLRENMRQLPQPNKADALQQSDPLQGGGPGFGFLKYSDFPGGSTTPASYNRELIIDDFNFDPHFVSESKDVDGYRFDASTFLDDEKKTSEYER</sequence>
<evidence type="ECO:0000256" key="1">
    <source>
        <dbReference type="SAM" id="MobiDB-lite"/>
    </source>
</evidence>
<dbReference type="EMBL" id="FJUW01000001">
    <property type="protein sequence ID" value="CZS88219.1"/>
    <property type="molecule type" value="Genomic_DNA"/>
</dbReference>
<organism evidence="2 3">
    <name type="scientific">Rhynchosporium graminicola</name>
    <dbReference type="NCBI Taxonomy" id="2792576"/>
    <lineage>
        <taxon>Eukaryota</taxon>
        <taxon>Fungi</taxon>
        <taxon>Dikarya</taxon>
        <taxon>Ascomycota</taxon>
        <taxon>Pezizomycotina</taxon>
        <taxon>Leotiomycetes</taxon>
        <taxon>Helotiales</taxon>
        <taxon>Ploettnerulaceae</taxon>
        <taxon>Rhynchosporium</taxon>
    </lineage>
</organism>
<evidence type="ECO:0000313" key="3">
    <source>
        <dbReference type="Proteomes" id="UP000178129"/>
    </source>
</evidence>
<dbReference type="InParanoid" id="A0A1E1JR48"/>
<comment type="caution">
    <text evidence="2">The sequence shown here is derived from an EMBL/GenBank/DDBJ whole genome shotgun (WGS) entry which is preliminary data.</text>
</comment>
<name>A0A1E1JR48_9HELO</name>
<feature type="region of interest" description="Disordered" evidence="1">
    <location>
        <begin position="91"/>
        <end position="157"/>
    </location>
</feature>
<feature type="compositionally biased region" description="Low complexity" evidence="1">
    <location>
        <begin position="121"/>
        <end position="143"/>
    </location>
</feature>
<protein>
    <submittedName>
        <fullName evidence="2">Uncharacterized protein</fullName>
    </submittedName>
</protein>
<gene>
    <name evidence="2" type="ORF">RCO7_01178</name>
</gene>
<reference evidence="3" key="1">
    <citation type="submission" date="2016-03" db="EMBL/GenBank/DDBJ databases">
        <authorList>
            <person name="Ploux O."/>
        </authorList>
    </citation>
    <scope>NUCLEOTIDE SEQUENCE [LARGE SCALE GENOMIC DNA]</scope>
    <source>
        <strain evidence="3">UK7</strain>
    </source>
</reference>
<keyword evidence="3" id="KW-1185">Reference proteome</keyword>
<proteinExistence type="predicted"/>
<accession>A0A1E1JR48</accession>
<feature type="compositionally biased region" description="Basic and acidic residues" evidence="1">
    <location>
        <begin position="102"/>
        <end position="120"/>
    </location>
</feature>
<feature type="compositionally biased region" description="Basic and acidic residues" evidence="1">
    <location>
        <begin position="145"/>
        <end position="154"/>
    </location>
</feature>
<dbReference type="AlphaFoldDB" id="A0A1E1JR48"/>
<evidence type="ECO:0000313" key="2">
    <source>
        <dbReference type="EMBL" id="CZS88219.1"/>
    </source>
</evidence>
<dbReference type="Proteomes" id="UP000178129">
    <property type="component" value="Unassembled WGS sequence"/>
</dbReference>